<proteinExistence type="predicted"/>
<accession>A0A381QN59</accession>
<evidence type="ECO:0000313" key="1">
    <source>
        <dbReference type="EMBL" id="SUZ80354.1"/>
    </source>
</evidence>
<organism evidence="1">
    <name type="scientific">marine metagenome</name>
    <dbReference type="NCBI Taxonomy" id="408172"/>
    <lineage>
        <taxon>unclassified sequences</taxon>
        <taxon>metagenomes</taxon>
        <taxon>ecological metagenomes</taxon>
    </lineage>
</organism>
<dbReference type="InterPro" id="IPR036873">
    <property type="entry name" value="Rhodanese-like_dom_sf"/>
</dbReference>
<dbReference type="EMBL" id="UINC01001424">
    <property type="protein sequence ID" value="SUZ80354.1"/>
    <property type="molecule type" value="Genomic_DNA"/>
</dbReference>
<reference evidence="1" key="1">
    <citation type="submission" date="2018-05" db="EMBL/GenBank/DDBJ databases">
        <authorList>
            <person name="Lanie J.A."/>
            <person name="Ng W.-L."/>
            <person name="Kazmierczak K.M."/>
            <person name="Andrzejewski T.M."/>
            <person name="Davidsen T.M."/>
            <person name="Wayne K.J."/>
            <person name="Tettelin H."/>
            <person name="Glass J.I."/>
            <person name="Rusch D."/>
            <person name="Podicherti R."/>
            <person name="Tsui H.-C.T."/>
            <person name="Winkler M.E."/>
        </authorList>
    </citation>
    <scope>NUCLEOTIDE SEQUENCE</scope>
</reference>
<sequence length="89" mass="10033">MVKSWTDMVNEAKAEVTGVSPEEAHQRLQNDQHALLIEVRDAESVPLQDRSPDVVMISLGSLPMRADLEIAERLRDPRLADRSRQVITT</sequence>
<dbReference type="AlphaFoldDB" id="A0A381QN59"/>
<protein>
    <submittedName>
        <fullName evidence="1">Uncharacterized protein</fullName>
    </submittedName>
</protein>
<dbReference type="SUPFAM" id="SSF52821">
    <property type="entry name" value="Rhodanese/Cell cycle control phosphatase"/>
    <property type="match status" value="1"/>
</dbReference>
<dbReference type="Gene3D" id="3.40.250.10">
    <property type="entry name" value="Rhodanese-like domain"/>
    <property type="match status" value="1"/>
</dbReference>
<gene>
    <name evidence="1" type="ORF">METZ01_LOCUS33208</name>
</gene>
<name>A0A381QN59_9ZZZZ</name>